<evidence type="ECO:0000256" key="2">
    <source>
        <dbReference type="ARBA" id="ARBA00022475"/>
    </source>
</evidence>
<dbReference type="InterPro" id="IPR050297">
    <property type="entry name" value="LipidA_mod_glycosyltrf_83"/>
</dbReference>
<dbReference type="Proteomes" id="UP000177791">
    <property type="component" value="Unassembled WGS sequence"/>
</dbReference>
<evidence type="ECO:0000256" key="8">
    <source>
        <dbReference type="SAM" id="Phobius"/>
    </source>
</evidence>
<dbReference type="InterPro" id="IPR038731">
    <property type="entry name" value="RgtA/B/C-like"/>
</dbReference>
<dbReference type="GO" id="GO:0005886">
    <property type="term" value="C:plasma membrane"/>
    <property type="evidence" value="ECO:0007669"/>
    <property type="project" value="UniProtKB-SubCell"/>
</dbReference>
<dbReference type="PANTHER" id="PTHR33908:SF11">
    <property type="entry name" value="MEMBRANE PROTEIN"/>
    <property type="match status" value="1"/>
</dbReference>
<evidence type="ECO:0000256" key="1">
    <source>
        <dbReference type="ARBA" id="ARBA00004651"/>
    </source>
</evidence>
<feature type="transmembrane region" description="Helical" evidence="8">
    <location>
        <begin position="170"/>
        <end position="188"/>
    </location>
</feature>
<dbReference type="OrthoDB" id="2034231at2"/>
<keyword evidence="4" id="KW-0808">Transferase</keyword>
<dbReference type="STRING" id="1908236.BEN48_09925"/>
<evidence type="ECO:0000313" key="10">
    <source>
        <dbReference type="EMBL" id="OGX88394.1"/>
    </source>
</evidence>
<dbReference type="GO" id="GO:0016763">
    <property type="term" value="F:pentosyltransferase activity"/>
    <property type="evidence" value="ECO:0007669"/>
    <property type="project" value="TreeGrafter"/>
</dbReference>
<keyword evidence="3" id="KW-0328">Glycosyltransferase</keyword>
<keyword evidence="7 8" id="KW-0472">Membrane</keyword>
<evidence type="ECO:0000256" key="7">
    <source>
        <dbReference type="ARBA" id="ARBA00023136"/>
    </source>
</evidence>
<dbReference type="PANTHER" id="PTHR33908">
    <property type="entry name" value="MANNOSYLTRANSFERASE YKCB-RELATED"/>
    <property type="match status" value="1"/>
</dbReference>
<evidence type="ECO:0000313" key="11">
    <source>
        <dbReference type="Proteomes" id="UP000177791"/>
    </source>
</evidence>
<evidence type="ECO:0000256" key="5">
    <source>
        <dbReference type="ARBA" id="ARBA00022692"/>
    </source>
</evidence>
<name>A0A1G1TBZ3_9BACT</name>
<dbReference type="RefSeq" id="WP_070732539.1">
    <property type="nucleotide sequence ID" value="NZ_MDZC01000017.1"/>
</dbReference>
<keyword evidence="11" id="KW-1185">Reference proteome</keyword>
<evidence type="ECO:0000259" key="9">
    <source>
        <dbReference type="Pfam" id="PF13231"/>
    </source>
</evidence>
<feature type="transmembrane region" description="Helical" evidence="8">
    <location>
        <begin position="240"/>
        <end position="262"/>
    </location>
</feature>
<feature type="transmembrane region" description="Helical" evidence="8">
    <location>
        <begin position="208"/>
        <end position="228"/>
    </location>
</feature>
<comment type="subcellular location">
    <subcellularLocation>
        <location evidence="1">Cell membrane</location>
        <topology evidence="1">Multi-pass membrane protein</topology>
    </subcellularLocation>
</comment>
<dbReference type="EMBL" id="MDZC01000017">
    <property type="protein sequence ID" value="OGX88394.1"/>
    <property type="molecule type" value="Genomic_DNA"/>
</dbReference>
<feature type="transmembrane region" description="Helical" evidence="8">
    <location>
        <begin position="375"/>
        <end position="393"/>
    </location>
</feature>
<proteinExistence type="predicted"/>
<sequence length="544" mass="61448">MLLSRLRDFLRGYVSANPRGFYVRAYFVVLLLLGLGLYQDYGVSWDEPVDRLNGMVSAKYVASLVAPDLVSEHGLFGDTPDIHGYLENDHGVFFEMPLALLDQSLQLEDSRTYFLLRHFAVFLVFTLGVWALYNLGRIRFSSWRWGLIVSALLVLSPRFFAEAFYNGKDIVFLAFFTLGAYTLVRLLQRPSLGRAAVHGLATAAAVDVRILGVLLVAMTLGMLLLEAVFGSPAPRERGRLALAVPVFLVVAVLGIVAGWPYLWEAPVENFLTAFDNMKKFRWIGEVVYLGRRVGTLELPWHYAPVWIIVTTPVAYTVGFVLGVLGMLYALVRRNLAYLRTFEGRLDVLFLGWFSLPIIMIIVLESVIYDGWRHLYFVYPAMLLLAGRGAVALWRASRQHRWGRPVALGLALGAGGEMAYTVARMVQAHPQQQVYFSFLAPSQAEQLFERDYWGLSYRQGLEWILQHDDAPVLNVTAQNGGLIENNLAIMKPEDRARFRVGGPGKEQYFLGAYRTHPEPYPDSLGKEVYTVRPYGIKALSVLYRW</sequence>
<feature type="transmembrane region" description="Helical" evidence="8">
    <location>
        <begin position="145"/>
        <end position="161"/>
    </location>
</feature>
<reference evidence="10 11" key="1">
    <citation type="submission" date="2016-08" db="EMBL/GenBank/DDBJ databases">
        <title>Hymenobacter coccineus sp. nov., Hymenobacter lapidarius sp. nov. and Hymenobacter glacialis sp. nov., isolated from Antarctic soil.</title>
        <authorList>
            <person name="Sedlacek I."/>
            <person name="Kralova S."/>
            <person name="Kyrova K."/>
            <person name="Maslanova I."/>
            <person name="Stankova E."/>
            <person name="Vrbovska V."/>
            <person name="Nemec M."/>
            <person name="Bartak M."/>
            <person name="Svec P."/>
            <person name="Busse H.-J."/>
            <person name="Pantucek R."/>
        </authorList>
    </citation>
    <scope>NUCLEOTIDE SEQUENCE [LARGE SCALE GENOMIC DNA]</scope>
    <source>
        <strain evidence="10 11">CCM 8648</strain>
    </source>
</reference>
<feature type="transmembrane region" description="Helical" evidence="8">
    <location>
        <begin position="343"/>
        <end position="363"/>
    </location>
</feature>
<feature type="transmembrane region" description="Helical" evidence="8">
    <location>
        <begin position="305"/>
        <end position="331"/>
    </location>
</feature>
<evidence type="ECO:0000256" key="3">
    <source>
        <dbReference type="ARBA" id="ARBA00022676"/>
    </source>
</evidence>
<feature type="transmembrane region" description="Helical" evidence="8">
    <location>
        <begin position="114"/>
        <end position="133"/>
    </location>
</feature>
<dbReference type="AlphaFoldDB" id="A0A1G1TBZ3"/>
<feature type="domain" description="Glycosyltransferase RgtA/B/C/D-like" evidence="9">
    <location>
        <begin position="119"/>
        <end position="230"/>
    </location>
</feature>
<keyword evidence="5 8" id="KW-0812">Transmembrane</keyword>
<gene>
    <name evidence="10" type="ORF">BEN48_09925</name>
</gene>
<accession>A0A1G1TBZ3</accession>
<dbReference type="GO" id="GO:0009103">
    <property type="term" value="P:lipopolysaccharide biosynthetic process"/>
    <property type="evidence" value="ECO:0007669"/>
    <property type="project" value="UniProtKB-ARBA"/>
</dbReference>
<keyword evidence="6 8" id="KW-1133">Transmembrane helix</keyword>
<keyword evidence="2" id="KW-1003">Cell membrane</keyword>
<protein>
    <recommendedName>
        <fullName evidence="9">Glycosyltransferase RgtA/B/C/D-like domain-containing protein</fullName>
    </recommendedName>
</protein>
<comment type="caution">
    <text evidence="10">The sequence shown here is derived from an EMBL/GenBank/DDBJ whole genome shotgun (WGS) entry which is preliminary data.</text>
</comment>
<organism evidence="10 11">
    <name type="scientific">Hymenobacter glacialis</name>
    <dbReference type="NCBI Taxonomy" id="1908236"/>
    <lineage>
        <taxon>Bacteria</taxon>
        <taxon>Pseudomonadati</taxon>
        <taxon>Bacteroidota</taxon>
        <taxon>Cytophagia</taxon>
        <taxon>Cytophagales</taxon>
        <taxon>Hymenobacteraceae</taxon>
        <taxon>Hymenobacter</taxon>
    </lineage>
</organism>
<feature type="transmembrane region" description="Helical" evidence="8">
    <location>
        <begin position="20"/>
        <end position="38"/>
    </location>
</feature>
<evidence type="ECO:0000256" key="4">
    <source>
        <dbReference type="ARBA" id="ARBA00022679"/>
    </source>
</evidence>
<evidence type="ECO:0000256" key="6">
    <source>
        <dbReference type="ARBA" id="ARBA00022989"/>
    </source>
</evidence>
<dbReference type="Pfam" id="PF13231">
    <property type="entry name" value="PMT_2"/>
    <property type="match status" value="1"/>
</dbReference>